<gene>
    <name evidence="3" type="ORF">H3V42_10500</name>
</gene>
<dbReference type="Gene3D" id="3.90.550.10">
    <property type="entry name" value="Spore Coat Polysaccharide Biosynthesis Protein SpsA, Chain A"/>
    <property type="match status" value="1"/>
</dbReference>
<proteinExistence type="predicted"/>
<dbReference type="EMBL" id="CP060122">
    <property type="protein sequence ID" value="QNG47969.1"/>
    <property type="molecule type" value="Genomic_DNA"/>
</dbReference>
<evidence type="ECO:0000313" key="3">
    <source>
        <dbReference type="EMBL" id="QNG47969.1"/>
    </source>
</evidence>
<sequence>MIKNLLKISAAKKASRQARKSHEVADWQAATKLWAGVAAAAPRSIRAGLQYAHALRRSGNVGEACDEYRRVIALAPDNATAWTGLGVAYKAKGERTAALDAFVKALRIDPGATAAQEEIIRYGGRDTLPGAIHGEVPIADSLQGLRSAIRHADGWLDQFRLAGAYPIRDYGAFRQEAGIAPPRGLAAMDEPLHVVIDAQGANAAQLRITMQSLLRQSHPLWTAEIIGAGALADHPVGSLARIDPRLQFSEHPHSDNVYYIHISAGTLLHGHALAWFGWTVTQTACFAAYCDHDHVARDWRHGNLYTDPVFQPQYDPFWFDDPSVNPAMLLVKGRNVGVPALQQLRHAADGGVVAHIPLLLASRTQIATPIPATCIDSTITQTTERTCVVIPTRDNPALLGPCVDSLLAKADRPDLLDIIVMSNRSARSETHDLLARLSSRPGTVVREFDEPFNWSRVNNIAAMPSDAARYLFLNDDTEMLSERWDSILASNFLDPKVGTVGARLLYPDGGIQHAGVIMGMNGDGPEHEGRWRDDAGPLSRWLRRRAASAVTGAFMAIPRAFFAELGGFDECEFIIAYNDIDMCLRIRERNKLVVYDPRIVLTHYESVSRGTNLSADMRAWDMEEWQALHNRWGQACLQDPGYNPNYVQDGYAFDGYRQPPLSEIRDHILQSAAQSPWTVSRARS</sequence>
<dbReference type="InterPro" id="IPR029044">
    <property type="entry name" value="Nucleotide-diphossugar_trans"/>
</dbReference>
<evidence type="ECO:0000313" key="4">
    <source>
        <dbReference type="Proteomes" id="UP000515377"/>
    </source>
</evidence>
<accession>A0A9X7UER5</accession>
<dbReference type="PANTHER" id="PTHR43179:SF7">
    <property type="entry name" value="RHAMNOSYLTRANSFERASE WBBL"/>
    <property type="match status" value="1"/>
</dbReference>
<dbReference type="Proteomes" id="UP000515377">
    <property type="component" value="Chromosome"/>
</dbReference>
<organism evidence="3 4">
    <name type="scientific">Sphingobium yanoikuyae</name>
    <name type="common">Sphingomonas yanoikuyae</name>
    <dbReference type="NCBI Taxonomy" id="13690"/>
    <lineage>
        <taxon>Bacteria</taxon>
        <taxon>Pseudomonadati</taxon>
        <taxon>Pseudomonadota</taxon>
        <taxon>Alphaproteobacteria</taxon>
        <taxon>Sphingomonadales</taxon>
        <taxon>Sphingomonadaceae</taxon>
        <taxon>Sphingobium</taxon>
    </lineage>
</organism>
<keyword evidence="1" id="KW-0802">TPR repeat</keyword>
<name>A0A9X7UER5_SPHYA</name>
<evidence type="ECO:0000256" key="1">
    <source>
        <dbReference type="PROSITE-ProRule" id="PRU00339"/>
    </source>
</evidence>
<feature type="repeat" description="TPR" evidence="1">
    <location>
        <begin position="79"/>
        <end position="112"/>
    </location>
</feature>
<dbReference type="SMART" id="SM00028">
    <property type="entry name" value="TPR"/>
    <property type="match status" value="2"/>
</dbReference>
<dbReference type="Gene3D" id="1.25.40.10">
    <property type="entry name" value="Tetratricopeptide repeat domain"/>
    <property type="match status" value="1"/>
</dbReference>
<evidence type="ECO:0000259" key="2">
    <source>
        <dbReference type="Pfam" id="PF00535"/>
    </source>
</evidence>
<dbReference type="SUPFAM" id="SSF53448">
    <property type="entry name" value="Nucleotide-diphospho-sugar transferases"/>
    <property type="match status" value="1"/>
</dbReference>
<protein>
    <submittedName>
        <fullName evidence="3">Glycosyltransferase</fullName>
    </submittedName>
</protein>
<dbReference type="PROSITE" id="PS50293">
    <property type="entry name" value="TPR_REGION"/>
    <property type="match status" value="1"/>
</dbReference>
<dbReference type="SUPFAM" id="SSF48452">
    <property type="entry name" value="TPR-like"/>
    <property type="match status" value="1"/>
</dbReference>
<dbReference type="PANTHER" id="PTHR43179">
    <property type="entry name" value="RHAMNOSYLTRANSFERASE WBBL"/>
    <property type="match status" value="1"/>
</dbReference>
<dbReference type="Pfam" id="PF00535">
    <property type="entry name" value="Glycos_transf_2"/>
    <property type="match status" value="1"/>
</dbReference>
<dbReference type="InterPro" id="IPR019734">
    <property type="entry name" value="TPR_rpt"/>
</dbReference>
<dbReference type="PROSITE" id="PS50005">
    <property type="entry name" value="TPR"/>
    <property type="match status" value="1"/>
</dbReference>
<dbReference type="InterPro" id="IPR011990">
    <property type="entry name" value="TPR-like_helical_dom_sf"/>
</dbReference>
<dbReference type="AlphaFoldDB" id="A0A9X7UER5"/>
<dbReference type="Pfam" id="PF13414">
    <property type="entry name" value="TPR_11"/>
    <property type="match status" value="1"/>
</dbReference>
<feature type="domain" description="Glycosyltransferase 2-like" evidence="2">
    <location>
        <begin position="387"/>
        <end position="510"/>
    </location>
</feature>
<dbReference type="InterPro" id="IPR001173">
    <property type="entry name" value="Glyco_trans_2-like"/>
</dbReference>
<reference evidence="3 4" key="1">
    <citation type="submission" date="2020-07" db="EMBL/GenBank/DDBJ databases">
        <title>Whole genome sequence of Sphingobium yanoikuyae A3.</title>
        <authorList>
            <person name="Han S.-S."/>
        </authorList>
    </citation>
    <scope>NUCLEOTIDE SEQUENCE [LARGE SCALE GENOMIC DNA]</scope>
    <source>
        <strain evidence="3 4">A3</strain>
    </source>
</reference>